<dbReference type="STRING" id="1123282.SAMN02745823_01957"/>
<dbReference type="Pfam" id="PF13343">
    <property type="entry name" value="SBP_bac_6"/>
    <property type="match status" value="1"/>
</dbReference>
<dbReference type="PROSITE" id="PS51257">
    <property type="entry name" value="PROKAR_LIPOPROTEIN"/>
    <property type="match status" value="1"/>
</dbReference>
<dbReference type="GO" id="GO:0030975">
    <property type="term" value="F:thiamine binding"/>
    <property type="evidence" value="ECO:0007669"/>
    <property type="project" value="TreeGrafter"/>
</dbReference>
<reference evidence="3 4" key="1">
    <citation type="submission" date="2016-11" db="EMBL/GenBank/DDBJ databases">
        <authorList>
            <person name="Jaros S."/>
            <person name="Januszkiewicz K."/>
            <person name="Wedrychowicz H."/>
        </authorList>
    </citation>
    <scope>NUCLEOTIDE SEQUENCE [LARGE SCALE GENOMIC DNA]</scope>
    <source>
        <strain evidence="3 4">DSM 10068</strain>
    </source>
</reference>
<accession>A0A1M5XSB8</accession>
<dbReference type="GO" id="GO:0030976">
    <property type="term" value="F:thiamine pyrophosphate binding"/>
    <property type="evidence" value="ECO:0007669"/>
    <property type="project" value="TreeGrafter"/>
</dbReference>
<protein>
    <submittedName>
        <fullName evidence="3">Putative spermidine/putrescine transport system substrate-binding protein</fullName>
    </submittedName>
</protein>
<dbReference type="OrthoDB" id="366726at2"/>
<gene>
    <name evidence="3" type="ORF">SAMN02745823_01957</name>
</gene>
<evidence type="ECO:0000313" key="4">
    <source>
        <dbReference type="Proteomes" id="UP000183995"/>
    </source>
</evidence>
<evidence type="ECO:0000256" key="1">
    <source>
        <dbReference type="ARBA" id="ARBA00022729"/>
    </source>
</evidence>
<organism evidence="3 4">
    <name type="scientific">Sporobacter termitidis DSM 10068</name>
    <dbReference type="NCBI Taxonomy" id="1123282"/>
    <lineage>
        <taxon>Bacteria</taxon>
        <taxon>Bacillati</taxon>
        <taxon>Bacillota</taxon>
        <taxon>Clostridia</taxon>
        <taxon>Eubacteriales</taxon>
        <taxon>Oscillospiraceae</taxon>
        <taxon>Sporobacter</taxon>
    </lineage>
</organism>
<sequence>MKLRTAKIAALLMAAAIALAGCANTANTAGSVNLNSLSLDELTAKAKQDGEVNSAGMPDSWANWGQTWSEITEKYGIKHTDVDMSSAEELALFASEKNNATKDIGDVGQSFGPTAVAQGLALPYKTTYWDSIPDWAKDKDGSWIIAYYGTISVVVNKDLVKTVPASFADILAGDYKVSVGDVTKAAQAQCAVLAAAMAYGGSETNIQPGIDYFQKLAKQGRLDLGELSLARLQKGEIALAFLWDYNALGYRDQIKADNPSADYVVSVPSEASVQSGYCTVINPYAKHPYAAALTREYIFSDAGQINLARGYAKPVRDVALPDDVAAKMIPNEQYKNAKMIGDQNAWAKTVEGLGAKWQEDVIAYAS</sequence>
<keyword evidence="1 2" id="KW-0732">Signal</keyword>
<dbReference type="RefSeq" id="WP_073078284.1">
    <property type="nucleotide sequence ID" value="NZ_FQXV01000006.1"/>
</dbReference>
<evidence type="ECO:0000313" key="3">
    <source>
        <dbReference type="EMBL" id="SHI02163.1"/>
    </source>
</evidence>
<feature type="signal peptide" evidence="2">
    <location>
        <begin position="1"/>
        <end position="20"/>
    </location>
</feature>
<dbReference type="AlphaFoldDB" id="A0A1M5XSB8"/>
<dbReference type="PANTHER" id="PTHR30006">
    <property type="entry name" value="THIAMINE-BINDING PERIPLASMIC PROTEIN-RELATED"/>
    <property type="match status" value="1"/>
</dbReference>
<dbReference type="PANTHER" id="PTHR30006:SF2">
    <property type="entry name" value="ABC TRANSPORTER SUBSTRATE-BINDING PROTEIN"/>
    <property type="match status" value="1"/>
</dbReference>
<dbReference type="EMBL" id="FQXV01000006">
    <property type="protein sequence ID" value="SHI02163.1"/>
    <property type="molecule type" value="Genomic_DNA"/>
</dbReference>
<keyword evidence="4" id="KW-1185">Reference proteome</keyword>
<dbReference type="GO" id="GO:0015888">
    <property type="term" value="P:thiamine transport"/>
    <property type="evidence" value="ECO:0007669"/>
    <property type="project" value="TreeGrafter"/>
</dbReference>
<proteinExistence type="predicted"/>
<dbReference type="Gene3D" id="3.40.190.10">
    <property type="entry name" value="Periplasmic binding protein-like II"/>
    <property type="match status" value="2"/>
</dbReference>
<name>A0A1M5XSB8_9FIRM</name>
<feature type="chain" id="PRO_5038552206" evidence="2">
    <location>
        <begin position="21"/>
        <end position="366"/>
    </location>
</feature>
<dbReference type="Proteomes" id="UP000183995">
    <property type="component" value="Unassembled WGS sequence"/>
</dbReference>
<dbReference type="GO" id="GO:0030288">
    <property type="term" value="C:outer membrane-bounded periplasmic space"/>
    <property type="evidence" value="ECO:0007669"/>
    <property type="project" value="TreeGrafter"/>
</dbReference>
<evidence type="ECO:0000256" key="2">
    <source>
        <dbReference type="SAM" id="SignalP"/>
    </source>
</evidence>
<dbReference type="SUPFAM" id="SSF53850">
    <property type="entry name" value="Periplasmic binding protein-like II"/>
    <property type="match status" value="1"/>
</dbReference>